<sequence length="230" mass="22607">MNARRRFLTAVAATALLLAGCGGEDDAGGQDGVPTGEPAPAQAAESVAAALDPATVAHTGEAALAVALRATDLPAGWSVQANPVPDGSDLAGNPSLAGICGVAFASEERRVVKFPVVGLDPQGAPSVVSEAIGYDSAAAGALALTELRDALSACPAGDRTFVEPPLVESLAEDVVVARYRLADGTTQDVIAQGRGAVVSVLIAEDPAAGAAAAQGIAGRLRALPAAAVGQ</sequence>
<dbReference type="EMBL" id="FOEE01000004">
    <property type="protein sequence ID" value="SEO75740.1"/>
    <property type="molecule type" value="Genomic_DNA"/>
</dbReference>
<dbReference type="Proteomes" id="UP000198960">
    <property type="component" value="Unassembled WGS sequence"/>
</dbReference>
<protein>
    <recommendedName>
        <fullName evidence="3">PknH-like extracellular domain-containing protein</fullName>
    </recommendedName>
</protein>
<dbReference type="PROSITE" id="PS51257">
    <property type="entry name" value="PROKAR_LIPOPROTEIN"/>
    <property type="match status" value="1"/>
</dbReference>
<dbReference type="RefSeq" id="WP_091941856.1">
    <property type="nucleotide sequence ID" value="NZ_FOEE01000004.1"/>
</dbReference>
<dbReference type="AlphaFoldDB" id="A0A1H8SAK2"/>
<dbReference type="STRING" id="673521.SAMN05660991_01560"/>
<accession>A0A1H8SAK2</accession>
<evidence type="ECO:0000313" key="1">
    <source>
        <dbReference type="EMBL" id="SEO75740.1"/>
    </source>
</evidence>
<evidence type="ECO:0000313" key="2">
    <source>
        <dbReference type="Proteomes" id="UP000198960"/>
    </source>
</evidence>
<reference evidence="2" key="1">
    <citation type="submission" date="2016-10" db="EMBL/GenBank/DDBJ databases">
        <authorList>
            <person name="Varghese N."/>
            <person name="Submissions S."/>
        </authorList>
    </citation>
    <scope>NUCLEOTIDE SEQUENCE [LARGE SCALE GENOMIC DNA]</scope>
    <source>
        <strain evidence="2">DSM 45413</strain>
    </source>
</reference>
<organism evidence="1 2">
    <name type="scientific">Trujillonella endophytica</name>
    <dbReference type="NCBI Taxonomy" id="673521"/>
    <lineage>
        <taxon>Bacteria</taxon>
        <taxon>Bacillati</taxon>
        <taxon>Actinomycetota</taxon>
        <taxon>Actinomycetes</taxon>
        <taxon>Geodermatophilales</taxon>
        <taxon>Geodermatophilaceae</taxon>
        <taxon>Trujillonella</taxon>
    </lineage>
</organism>
<dbReference type="PROSITE" id="PS51318">
    <property type="entry name" value="TAT"/>
    <property type="match status" value="1"/>
</dbReference>
<gene>
    <name evidence="1" type="ORF">SAMN05660991_01560</name>
</gene>
<keyword evidence="2" id="KW-1185">Reference proteome</keyword>
<evidence type="ECO:0008006" key="3">
    <source>
        <dbReference type="Google" id="ProtNLM"/>
    </source>
</evidence>
<dbReference type="OrthoDB" id="5192001at2"/>
<dbReference type="InterPro" id="IPR006311">
    <property type="entry name" value="TAT_signal"/>
</dbReference>
<name>A0A1H8SAK2_9ACTN</name>
<proteinExistence type="predicted"/>